<feature type="region of interest" description="Disordered" evidence="1">
    <location>
        <begin position="94"/>
        <end position="138"/>
    </location>
</feature>
<evidence type="ECO:0000313" key="2">
    <source>
        <dbReference type="EMBL" id="MFC3892238.1"/>
    </source>
</evidence>
<name>A0ABV8BPQ7_9PSEU</name>
<organism evidence="2 3">
    <name type="scientific">Lentzea rhizosphaerae</name>
    <dbReference type="NCBI Taxonomy" id="2041025"/>
    <lineage>
        <taxon>Bacteria</taxon>
        <taxon>Bacillati</taxon>
        <taxon>Actinomycetota</taxon>
        <taxon>Actinomycetes</taxon>
        <taxon>Pseudonocardiales</taxon>
        <taxon>Pseudonocardiaceae</taxon>
        <taxon>Lentzea</taxon>
    </lineage>
</organism>
<dbReference type="RefSeq" id="WP_382371992.1">
    <property type="nucleotide sequence ID" value="NZ_JBHRZI010000011.1"/>
</dbReference>
<dbReference type="Pfam" id="PF02575">
    <property type="entry name" value="YbaB_DNA_bd"/>
    <property type="match status" value="1"/>
</dbReference>
<gene>
    <name evidence="2" type="ORF">ACFOWZ_12195</name>
</gene>
<proteinExistence type="predicted"/>
<sequence>MSTKMTPDEWLADFEAKTAELQRNAAAFRRNLESAGTTVTTEDKSVTVTVAPNGALLDLKIEGHTDLATKVLAITRTAREQAATNVLDEFRQVAGNHANELDTDVSVPAPPAPETQQQKPVQPDEDFSEKTVYRKESW</sequence>
<comment type="caution">
    <text evidence="2">The sequence shown here is derived from an EMBL/GenBank/DDBJ whole genome shotgun (WGS) entry which is preliminary data.</text>
</comment>
<evidence type="ECO:0000313" key="3">
    <source>
        <dbReference type="Proteomes" id="UP001595690"/>
    </source>
</evidence>
<feature type="compositionally biased region" description="Basic and acidic residues" evidence="1">
    <location>
        <begin position="128"/>
        <end position="138"/>
    </location>
</feature>
<dbReference type="Gene3D" id="3.30.1310.10">
    <property type="entry name" value="Nucleoid-associated protein YbaB-like domain"/>
    <property type="match status" value="1"/>
</dbReference>
<keyword evidence="3" id="KW-1185">Reference proteome</keyword>
<accession>A0ABV8BPQ7</accession>
<dbReference type="InterPro" id="IPR004401">
    <property type="entry name" value="YbaB/EbfC"/>
</dbReference>
<evidence type="ECO:0000256" key="1">
    <source>
        <dbReference type="SAM" id="MobiDB-lite"/>
    </source>
</evidence>
<dbReference type="EMBL" id="JBHRZI010000011">
    <property type="protein sequence ID" value="MFC3892238.1"/>
    <property type="molecule type" value="Genomic_DNA"/>
</dbReference>
<dbReference type="InterPro" id="IPR036894">
    <property type="entry name" value="YbaB-like_sf"/>
</dbReference>
<reference evidence="3" key="1">
    <citation type="journal article" date="2019" name="Int. J. Syst. Evol. Microbiol.">
        <title>The Global Catalogue of Microorganisms (GCM) 10K type strain sequencing project: providing services to taxonomists for standard genome sequencing and annotation.</title>
        <authorList>
            <consortium name="The Broad Institute Genomics Platform"/>
            <consortium name="The Broad Institute Genome Sequencing Center for Infectious Disease"/>
            <person name="Wu L."/>
            <person name="Ma J."/>
        </authorList>
    </citation>
    <scope>NUCLEOTIDE SEQUENCE [LARGE SCALE GENOMIC DNA]</scope>
    <source>
        <strain evidence="3">CGMCC 4.7405</strain>
    </source>
</reference>
<protein>
    <submittedName>
        <fullName evidence="2">YbaB/EbfC family nucleoid-associated protein</fullName>
    </submittedName>
</protein>
<dbReference type="Proteomes" id="UP001595690">
    <property type="component" value="Unassembled WGS sequence"/>
</dbReference>